<gene>
    <name evidence="3" type="primary">106088950</name>
</gene>
<accession>A0A1I8QEK1</accession>
<evidence type="ECO:0000256" key="1">
    <source>
        <dbReference type="SAM" id="MobiDB-lite"/>
    </source>
</evidence>
<organism evidence="3 4">
    <name type="scientific">Stomoxys calcitrans</name>
    <name type="common">Stable fly</name>
    <name type="synonym">Conops calcitrans</name>
    <dbReference type="NCBI Taxonomy" id="35570"/>
    <lineage>
        <taxon>Eukaryota</taxon>
        <taxon>Metazoa</taxon>
        <taxon>Ecdysozoa</taxon>
        <taxon>Arthropoda</taxon>
        <taxon>Hexapoda</taxon>
        <taxon>Insecta</taxon>
        <taxon>Pterygota</taxon>
        <taxon>Neoptera</taxon>
        <taxon>Endopterygota</taxon>
        <taxon>Diptera</taxon>
        <taxon>Brachycera</taxon>
        <taxon>Muscomorpha</taxon>
        <taxon>Muscoidea</taxon>
        <taxon>Muscidae</taxon>
        <taxon>Stomoxys</taxon>
    </lineage>
</organism>
<dbReference type="EnsemblMetazoa" id="SCAU016355-RA">
    <property type="protein sequence ID" value="SCAU016355-PA"/>
    <property type="gene ID" value="SCAU016355"/>
</dbReference>
<keyword evidence="2" id="KW-0472">Membrane</keyword>
<keyword evidence="4" id="KW-1185">Reference proteome</keyword>
<evidence type="ECO:0000256" key="2">
    <source>
        <dbReference type="SAM" id="Phobius"/>
    </source>
</evidence>
<reference evidence="3" key="1">
    <citation type="submission" date="2020-05" db="UniProtKB">
        <authorList>
            <consortium name="EnsemblMetazoa"/>
        </authorList>
    </citation>
    <scope>IDENTIFICATION</scope>
    <source>
        <strain evidence="3">USDA</strain>
    </source>
</reference>
<evidence type="ECO:0000313" key="4">
    <source>
        <dbReference type="Proteomes" id="UP000095300"/>
    </source>
</evidence>
<protein>
    <submittedName>
        <fullName evidence="3">Uncharacterized protein</fullName>
    </submittedName>
</protein>
<dbReference type="VEuPathDB" id="VectorBase:SCAU016355"/>
<feature type="transmembrane region" description="Helical" evidence="2">
    <location>
        <begin position="217"/>
        <end position="242"/>
    </location>
</feature>
<dbReference type="Proteomes" id="UP000095300">
    <property type="component" value="Unassembled WGS sequence"/>
</dbReference>
<dbReference type="AlphaFoldDB" id="A0A1I8QEK1"/>
<evidence type="ECO:0000313" key="3">
    <source>
        <dbReference type="EnsemblMetazoa" id="SCAU016355-PA"/>
    </source>
</evidence>
<name>A0A1I8QEK1_STOCA</name>
<feature type="region of interest" description="Disordered" evidence="1">
    <location>
        <begin position="1"/>
        <end position="24"/>
    </location>
</feature>
<keyword evidence="2" id="KW-0812">Transmembrane</keyword>
<keyword evidence="2" id="KW-1133">Transmembrane helix</keyword>
<proteinExistence type="predicted"/>
<sequence>MAQPIRNHFENDSDDPPVPKPRQRTLKDLENINKGTRAVKFTSDGRKVQIPLDYNAIADIFPSMDHKAMGDNNLKAIENEPGCPIPSIDPKLLSVKEHPKELLAPENNVKDTPRSVRTKKTDKLLKKAKRALKHAEHLESCNLSLCTDDETPTQDHTFTIENIQTQTDETFYHLMPCYHSTFVRNGPQSHSTPMLAVIGSKDYQFSLSPKQSKTKKLTLCFIILWLILSQIYIFLNIMSWLLQIDLQMDFSSHLNKFVKPHFWYREEIEMPKTSTQLLLDFFKSLWS</sequence>